<gene>
    <name evidence="1" type="primary">NCL1_24212</name>
    <name evidence="1" type="ORF">TNCV_1124451</name>
</gene>
<sequence length="120" mass="13008">MDLSAKISLHFYPVILPFRVMVGPAEYHDTAAHIMTDPSPCLTGGWRQSRLYVCSVDGAAVAQWLRYQIIAVMSSSPVPLKTSRVGQRCTLNLSRAQSSSRWCGVAVRRGGASSGVVLVT</sequence>
<dbReference type="AlphaFoldDB" id="A0A8X6SQ22"/>
<accession>A0A8X6SQ22</accession>
<proteinExistence type="predicted"/>
<evidence type="ECO:0000313" key="2">
    <source>
        <dbReference type="Proteomes" id="UP000887159"/>
    </source>
</evidence>
<comment type="caution">
    <text evidence="1">The sequence shown here is derived from an EMBL/GenBank/DDBJ whole genome shotgun (WGS) entry which is preliminary data.</text>
</comment>
<protein>
    <submittedName>
        <fullName evidence="1">Uncharacterized protein</fullName>
    </submittedName>
</protein>
<dbReference type="Proteomes" id="UP000887159">
    <property type="component" value="Unassembled WGS sequence"/>
</dbReference>
<keyword evidence="2" id="KW-1185">Reference proteome</keyword>
<name>A0A8X6SQ22_TRICX</name>
<reference evidence="1" key="1">
    <citation type="submission" date="2020-08" db="EMBL/GenBank/DDBJ databases">
        <title>Multicomponent nature underlies the extraordinary mechanical properties of spider dragline silk.</title>
        <authorList>
            <person name="Kono N."/>
            <person name="Nakamura H."/>
            <person name="Mori M."/>
            <person name="Yoshida Y."/>
            <person name="Ohtoshi R."/>
            <person name="Malay A.D."/>
            <person name="Moran D.A.P."/>
            <person name="Tomita M."/>
            <person name="Numata K."/>
            <person name="Arakawa K."/>
        </authorList>
    </citation>
    <scope>NUCLEOTIDE SEQUENCE</scope>
</reference>
<evidence type="ECO:0000313" key="1">
    <source>
        <dbReference type="EMBL" id="GFY10923.1"/>
    </source>
</evidence>
<organism evidence="1 2">
    <name type="scientific">Trichonephila clavipes</name>
    <name type="common">Golden silk orbweaver</name>
    <name type="synonym">Nephila clavipes</name>
    <dbReference type="NCBI Taxonomy" id="2585209"/>
    <lineage>
        <taxon>Eukaryota</taxon>
        <taxon>Metazoa</taxon>
        <taxon>Ecdysozoa</taxon>
        <taxon>Arthropoda</taxon>
        <taxon>Chelicerata</taxon>
        <taxon>Arachnida</taxon>
        <taxon>Araneae</taxon>
        <taxon>Araneomorphae</taxon>
        <taxon>Entelegynae</taxon>
        <taxon>Araneoidea</taxon>
        <taxon>Nephilidae</taxon>
        <taxon>Trichonephila</taxon>
    </lineage>
</organism>
<dbReference type="EMBL" id="BMAU01021301">
    <property type="protein sequence ID" value="GFY10923.1"/>
    <property type="molecule type" value="Genomic_DNA"/>
</dbReference>